<dbReference type="Pfam" id="PF03948">
    <property type="entry name" value="Ribosomal_L9_C"/>
    <property type="match status" value="1"/>
</dbReference>
<organism evidence="10 11">
    <name type="scientific">Kordiimonas lacus</name>
    <dbReference type="NCBI Taxonomy" id="637679"/>
    <lineage>
        <taxon>Bacteria</taxon>
        <taxon>Pseudomonadati</taxon>
        <taxon>Pseudomonadota</taxon>
        <taxon>Alphaproteobacteria</taxon>
        <taxon>Kordiimonadales</taxon>
        <taxon>Kordiimonadaceae</taxon>
        <taxon>Kordiimonas</taxon>
    </lineage>
</organism>
<dbReference type="HAMAP" id="MF_00503">
    <property type="entry name" value="Ribosomal_bL9"/>
    <property type="match status" value="1"/>
</dbReference>
<keyword evidence="3 7" id="KW-0694">RNA-binding</keyword>
<dbReference type="SUPFAM" id="SSF55653">
    <property type="entry name" value="Ribosomal protein L9 C-domain"/>
    <property type="match status" value="1"/>
</dbReference>
<evidence type="ECO:0000256" key="7">
    <source>
        <dbReference type="HAMAP-Rule" id="MF_00503"/>
    </source>
</evidence>
<dbReference type="InterPro" id="IPR009027">
    <property type="entry name" value="Ribosomal_bL9/RNase_H1_N"/>
</dbReference>
<protein>
    <recommendedName>
        <fullName evidence="6 7">Large ribosomal subunit protein bL9</fullName>
    </recommendedName>
</protein>
<dbReference type="PROSITE" id="PS00651">
    <property type="entry name" value="RIBOSOMAL_L9"/>
    <property type="match status" value="1"/>
</dbReference>
<evidence type="ECO:0000256" key="2">
    <source>
        <dbReference type="ARBA" id="ARBA00022730"/>
    </source>
</evidence>
<dbReference type="PANTHER" id="PTHR21368">
    <property type="entry name" value="50S RIBOSOMAL PROTEIN L9"/>
    <property type="match status" value="1"/>
</dbReference>
<evidence type="ECO:0000256" key="8">
    <source>
        <dbReference type="SAM" id="Coils"/>
    </source>
</evidence>
<dbReference type="InterPro" id="IPR020069">
    <property type="entry name" value="Ribosomal_bL9_C"/>
</dbReference>
<evidence type="ECO:0000256" key="6">
    <source>
        <dbReference type="ARBA" id="ARBA00035292"/>
    </source>
</evidence>
<sequence length="204" mass="22131">MEVILLERVERLGQMGEVVTVKDGFARNFLLPQKKALRATESNKAAFEADRARLEAENLERRKDAEAVAAKMEGLKVIMIRAAGESGQLYGSVTSRDISDAVTEAGVAVNRNQVVLDRAIKTLGLHDVVVRLHPEVAETVVVNIARSADEAETQFNTGSAVTAADVEDVVEEEVVEELFEDEAPEEAVEEVAAAAEEAEEEVEA</sequence>
<keyword evidence="4 7" id="KW-0689">Ribosomal protein</keyword>
<dbReference type="InterPro" id="IPR036935">
    <property type="entry name" value="Ribosomal_bL9_N_sf"/>
</dbReference>
<evidence type="ECO:0000256" key="1">
    <source>
        <dbReference type="ARBA" id="ARBA00010605"/>
    </source>
</evidence>
<reference evidence="10 11" key="1">
    <citation type="submission" date="2016-10" db="EMBL/GenBank/DDBJ databases">
        <authorList>
            <person name="de Groot N.N."/>
        </authorList>
    </citation>
    <scope>NUCLEOTIDE SEQUENCE [LARGE SCALE GENOMIC DNA]</scope>
    <source>
        <strain evidence="10 11">CGMCC 1.9109</strain>
    </source>
</reference>
<feature type="domain" description="Ribosomal protein L9" evidence="9">
    <location>
        <begin position="13"/>
        <end position="40"/>
    </location>
</feature>
<dbReference type="EMBL" id="FNAK01000002">
    <property type="protein sequence ID" value="SDD70241.1"/>
    <property type="molecule type" value="Genomic_DNA"/>
</dbReference>
<keyword evidence="2 7" id="KW-0699">rRNA-binding</keyword>
<evidence type="ECO:0000256" key="5">
    <source>
        <dbReference type="ARBA" id="ARBA00023274"/>
    </source>
</evidence>
<dbReference type="InterPro" id="IPR000244">
    <property type="entry name" value="Ribosomal_bL9"/>
</dbReference>
<accession>A0A1G6WWM2</accession>
<dbReference type="GO" id="GO:1990904">
    <property type="term" value="C:ribonucleoprotein complex"/>
    <property type="evidence" value="ECO:0007669"/>
    <property type="project" value="UniProtKB-KW"/>
</dbReference>
<keyword evidence="5 7" id="KW-0687">Ribonucleoprotein</keyword>
<evidence type="ECO:0000313" key="10">
    <source>
        <dbReference type="EMBL" id="SDD70241.1"/>
    </source>
</evidence>
<proteinExistence type="inferred from homology"/>
<keyword evidence="11" id="KW-1185">Reference proteome</keyword>
<comment type="similarity">
    <text evidence="1 7">Belongs to the bacterial ribosomal protein bL9 family.</text>
</comment>
<evidence type="ECO:0000256" key="4">
    <source>
        <dbReference type="ARBA" id="ARBA00022980"/>
    </source>
</evidence>
<keyword evidence="8" id="KW-0175">Coiled coil</keyword>
<feature type="coiled-coil region" evidence="8">
    <location>
        <begin position="37"/>
        <end position="69"/>
    </location>
</feature>
<evidence type="ECO:0000259" key="9">
    <source>
        <dbReference type="PROSITE" id="PS00651"/>
    </source>
</evidence>
<dbReference type="InterPro" id="IPR020594">
    <property type="entry name" value="Ribosomal_bL9_bac/chp"/>
</dbReference>
<dbReference type="GO" id="GO:0019843">
    <property type="term" value="F:rRNA binding"/>
    <property type="evidence" value="ECO:0007669"/>
    <property type="project" value="UniProtKB-UniRule"/>
</dbReference>
<evidence type="ECO:0000256" key="3">
    <source>
        <dbReference type="ARBA" id="ARBA00022884"/>
    </source>
</evidence>
<dbReference type="RefSeq" id="WP_068306489.1">
    <property type="nucleotide sequence ID" value="NZ_FNAK01000002.1"/>
</dbReference>
<dbReference type="SUPFAM" id="SSF55658">
    <property type="entry name" value="L9 N-domain-like"/>
    <property type="match status" value="1"/>
</dbReference>
<dbReference type="GO" id="GO:0005840">
    <property type="term" value="C:ribosome"/>
    <property type="evidence" value="ECO:0007669"/>
    <property type="project" value="UniProtKB-KW"/>
</dbReference>
<dbReference type="InterPro" id="IPR036791">
    <property type="entry name" value="Ribosomal_bL9_C_sf"/>
</dbReference>
<comment type="function">
    <text evidence="7">Binds to the 23S rRNA.</text>
</comment>
<name>A0A1G6WWM2_9PROT</name>
<dbReference type="AlphaFoldDB" id="A0A1G6WWM2"/>
<dbReference type="GO" id="GO:0006412">
    <property type="term" value="P:translation"/>
    <property type="evidence" value="ECO:0007669"/>
    <property type="project" value="UniProtKB-UniRule"/>
</dbReference>
<dbReference type="Pfam" id="PF01281">
    <property type="entry name" value="Ribosomal_L9_N"/>
    <property type="match status" value="1"/>
</dbReference>
<dbReference type="GO" id="GO:0003735">
    <property type="term" value="F:structural constituent of ribosome"/>
    <property type="evidence" value="ECO:0007669"/>
    <property type="project" value="InterPro"/>
</dbReference>
<dbReference type="NCBIfam" id="TIGR00158">
    <property type="entry name" value="L9"/>
    <property type="match status" value="1"/>
</dbReference>
<gene>
    <name evidence="7" type="primary">rplI</name>
    <name evidence="10" type="ORF">SAMN04488071_1247</name>
</gene>
<dbReference type="Gene3D" id="3.10.430.100">
    <property type="entry name" value="Ribosomal protein L9, C-terminal domain"/>
    <property type="match status" value="1"/>
</dbReference>
<dbReference type="InterPro" id="IPR020070">
    <property type="entry name" value="Ribosomal_bL9_N"/>
</dbReference>
<dbReference type="Gene3D" id="3.40.5.10">
    <property type="entry name" value="Ribosomal protein L9, N-terminal domain"/>
    <property type="match status" value="1"/>
</dbReference>
<dbReference type="Proteomes" id="UP000183685">
    <property type="component" value="Unassembled WGS sequence"/>
</dbReference>
<dbReference type="OrthoDB" id="9788336at2"/>
<dbReference type="STRING" id="637679.GCA_001550055_02963"/>
<evidence type="ECO:0000313" key="11">
    <source>
        <dbReference type="Proteomes" id="UP000183685"/>
    </source>
</evidence>